<evidence type="ECO:0000313" key="1">
    <source>
        <dbReference type="EMBL" id="RNA12051.1"/>
    </source>
</evidence>
<accession>A0A3M7QLX0</accession>
<dbReference type="AlphaFoldDB" id="A0A3M7QLX0"/>
<reference evidence="1 2" key="1">
    <citation type="journal article" date="2018" name="Sci. Rep.">
        <title>Genomic signatures of local adaptation to the degree of environmental predictability in rotifers.</title>
        <authorList>
            <person name="Franch-Gras L."/>
            <person name="Hahn C."/>
            <person name="Garcia-Roger E.M."/>
            <person name="Carmona M.J."/>
            <person name="Serra M."/>
            <person name="Gomez A."/>
        </authorList>
    </citation>
    <scope>NUCLEOTIDE SEQUENCE [LARGE SCALE GENOMIC DNA]</scope>
    <source>
        <strain evidence="1">HYR1</strain>
    </source>
</reference>
<comment type="caution">
    <text evidence="1">The sequence shown here is derived from an EMBL/GenBank/DDBJ whole genome shotgun (WGS) entry which is preliminary data.</text>
</comment>
<dbReference type="EMBL" id="REGN01005776">
    <property type="protein sequence ID" value="RNA12051.1"/>
    <property type="molecule type" value="Genomic_DNA"/>
</dbReference>
<name>A0A3M7QLX0_BRAPC</name>
<sequence length="65" mass="7180">MSLLLAALFDSQSILVSQINATFSSKVKLIGASLKLGNTVRTIKYFIFTLGRISYLADNVLSRDR</sequence>
<proteinExistence type="predicted"/>
<organism evidence="1 2">
    <name type="scientific">Brachionus plicatilis</name>
    <name type="common">Marine rotifer</name>
    <name type="synonym">Brachionus muelleri</name>
    <dbReference type="NCBI Taxonomy" id="10195"/>
    <lineage>
        <taxon>Eukaryota</taxon>
        <taxon>Metazoa</taxon>
        <taxon>Spiralia</taxon>
        <taxon>Gnathifera</taxon>
        <taxon>Rotifera</taxon>
        <taxon>Eurotatoria</taxon>
        <taxon>Monogononta</taxon>
        <taxon>Pseudotrocha</taxon>
        <taxon>Ploima</taxon>
        <taxon>Brachionidae</taxon>
        <taxon>Brachionus</taxon>
    </lineage>
</organism>
<gene>
    <name evidence="1" type="ORF">BpHYR1_040065</name>
</gene>
<dbReference type="Proteomes" id="UP000276133">
    <property type="component" value="Unassembled WGS sequence"/>
</dbReference>
<evidence type="ECO:0000313" key="2">
    <source>
        <dbReference type="Proteomes" id="UP000276133"/>
    </source>
</evidence>
<keyword evidence="2" id="KW-1185">Reference proteome</keyword>
<protein>
    <submittedName>
        <fullName evidence="1">Uncharacterized protein</fullName>
    </submittedName>
</protein>